<keyword evidence="12" id="KW-1185">Reference proteome</keyword>
<evidence type="ECO:0000256" key="1">
    <source>
        <dbReference type="ARBA" id="ARBA00004429"/>
    </source>
</evidence>
<comment type="caution">
    <text evidence="11">The sequence shown here is derived from an EMBL/GenBank/DDBJ whole genome shotgun (WGS) entry which is preliminary data.</text>
</comment>
<feature type="transmembrane region" description="Helical" evidence="9">
    <location>
        <begin position="65"/>
        <end position="86"/>
    </location>
</feature>
<dbReference type="EMBL" id="JAENHM010000066">
    <property type="protein sequence ID" value="MBK1840616.1"/>
    <property type="molecule type" value="Genomic_DNA"/>
</dbReference>
<evidence type="ECO:0000256" key="2">
    <source>
        <dbReference type="ARBA" id="ARBA00010072"/>
    </source>
</evidence>
<comment type="subcellular location">
    <subcellularLocation>
        <location evidence="1">Cell inner membrane</location>
        <topology evidence="1">Multi-pass membrane protein</topology>
    </subcellularLocation>
    <subcellularLocation>
        <location evidence="9">Cell membrane</location>
        <topology evidence="9">Multi-pass membrane protein</topology>
    </subcellularLocation>
</comment>
<feature type="domain" description="ABC transmembrane type-1" evidence="10">
    <location>
        <begin position="132"/>
        <end position="320"/>
    </location>
</feature>
<feature type="transmembrane region" description="Helical" evidence="9">
    <location>
        <begin position="237"/>
        <end position="259"/>
    </location>
</feature>
<feature type="transmembrane region" description="Helical" evidence="9">
    <location>
        <begin position="299"/>
        <end position="316"/>
    </location>
</feature>
<evidence type="ECO:0000256" key="5">
    <source>
        <dbReference type="ARBA" id="ARBA00022692"/>
    </source>
</evidence>
<dbReference type="RefSeq" id="WP_200197282.1">
    <property type="nucleotide sequence ID" value="NZ_JAENHM010000066.1"/>
</dbReference>
<keyword evidence="7 9" id="KW-1133">Transmembrane helix</keyword>
<gene>
    <name evidence="11" type="ORF">JHL17_24740</name>
</gene>
<dbReference type="CDD" id="cd06261">
    <property type="entry name" value="TM_PBP2"/>
    <property type="match status" value="1"/>
</dbReference>
<dbReference type="NCBIfam" id="TIGR01726">
    <property type="entry name" value="HEQRo_perm_3TM"/>
    <property type="match status" value="1"/>
</dbReference>
<dbReference type="PANTHER" id="PTHR30614:SF0">
    <property type="entry name" value="L-CYSTINE TRANSPORT SYSTEM PERMEASE PROTEIN TCYL"/>
    <property type="match status" value="1"/>
</dbReference>
<organism evidence="11 12">
    <name type="scientific">Azospirillum endophyticum</name>
    <dbReference type="NCBI Taxonomy" id="2800326"/>
    <lineage>
        <taxon>Bacteria</taxon>
        <taxon>Pseudomonadati</taxon>
        <taxon>Pseudomonadota</taxon>
        <taxon>Alphaproteobacteria</taxon>
        <taxon>Rhodospirillales</taxon>
        <taxon>Azospirillaceae</taxon>
        <taxon>Azospirillum</taxon>
    </lineage>
</organism>
<dbReference type="SUPFAM" id="SSF161098">
    <property type="entry name" value="MetI-like"/>
    <property type="match status" value="1"/>
</dbReference>
<dbReference type="Proteomes" id="UP000652760">
    <property type="component" value="Unassembled WGS sequence"/>
</dbReference>
<dbReference type="Pfam" id="PF00528">
    <property type="entry name" value="BPD_transp_1"/>
    <property type="match status" value="1"/>
</dbReference>
<dbReference type="PANTHER" id="PTHR30614">
    <property type="entry name" value="MEMBRANE COMPONENT OF AMINO ACID ABC TRANSPORTER"/>
    <property type="match status" value="1"/>
</dbReference>
<dbReference type="Gene3D" id="1.10.3720.10">
    <property type="entry name" value="MetI-like"/>
    <property type="match status" value="1"/>
</dbReference>
<dbReference type="InterPro" id="IPR000515">
    <property type="entry name" value="MetI-like"/>
</dbReference>
<proteinExistence type="inferred from homology"/>
<keyword evidence="8 9" id="KW-0472">Membrane</keyword>
<name>A0ABS1FB14_9PROT</name>
<feature type="transmembrane region" description="Helical" evidence="9">
    <location>
        <begin position="25"/>
        <end position="45"/>
    </location>
</feature>
<feature type="transmembrane region" description="Helical" evidence="9">
    <location>
        <begin position="163"/>
        <end position="188"/>
    </location>
</feature>
<evidence type="ECO:0000256" key="7">
    <source>
        <dbReference type="ARBA" id="ARBA00022989"/>
    </source>
</evidence>
<evidence type="ECO:0000313" key="11">
    <source>
        <dbReference type="EMBL" id="MBK1840616.1"/>
    </source>
</evidence>
<keyword evidence="6" id="KW-0029">Amino-acid transport</keyword>
<evidence type="ECO:0000256" key="6">
    <source>
        <dbReference type="ARBA" id="ARBA00022970"/>
    </source>
</evidence>
<evidence type="ECO:0000313" key="12">
    <source>
        <dbReference type="Proteomes" id="UP000652760"/>
    </source>
</evidence>
<evidence type="ECO:0000256" key="3">
    <source>
        <dbReference type="ARBA" id="ARBA00022448"/>
    </source>
</evidence>
<accession>A0ABS1FB14</accession>
<dbReference type="PROSITE" id="PS50928">
    <property type="entry name" value="ABC_TM1"/>
    <property type="match status" value="1"/>
</dbReference>
<evidence type="ECO:0000259" key="10">
    <source>
        <dbReference type="PROSITE" id="PS50928"/>
    </source>
</evidence>
<keyword evidence="4" id="KW-1003">Cell membrane</keyword>
<evidence type="ECO:0000256" key="4">
    <source>
        <dbReference type="ARBA" id="ARBA00022475"/>
    </source>
</evidence>
<dbReference type="InterPro" id="IPR010065">
    <property type="entry name" value="AA_ABC_transptr_permease_3TM"/>
</dbReference>
<comment type="similarity">
    <text evidence="2">Belongs to the binding-protein-dependent transport system permease family. HisMQ subfamily.</text>
</comment>
<keyword evidence="5 9" id="KW-0812">Transmembrane</keyword>
<keyword evidence="3 9" id="KW-0813">Transport</keyword>
<protein>
    <submittedName>
        <fullName evidence="11">Amino acid ABC transporter permease</fullName>
    </submittedName>
</protein>
<sequence>MKRTEGKDAGMYHDHVRRDRLTNKAWFLGVLALVLTAAGIAGGIGQTGLAALVAPVAAALPGGEALTTVWVALGLALILTLNVHLIGRLGRRLQVAAVWLEVFSLFLVFFHSFDLSYGFILGKLPFLVTQGVATTLYISAIAIAIAFVLAMVGAIARLSDNGFAIAISSFYTSFFRGVPLLIQIYLIYLGIPQLGYVIGAIPAGVAALSLCYGAYMTEIFRAGIMSIPKGQWEAARALGFGPMHTLVLIVLPQSLRLIIPPTGNQFIAMLKDSSLVSVIGVWELMFLARTQGRDEFRHLEMLITAAALYWLISIVLERLQARLESRLARDNRH</sequence>
<evidence type="ECO:0000256" key="8">
    <source>
        <dbReference type="ARBA" id="ARBA00023136"/>
    </source>
</evidence>
<reference evidence="12" key="1">
    <citation type="submission" date="2021-01" db="EMBL/GenBank/DDBJ databases">
        <title>Genome public.</title>
        <authorList>
            <person name="Liu C."/>
            <person name="Sun Q."/>
        </authorList>
    </citation>
    <scope>NUCLEOTIDE SEQUENCE [LARGE SCALE GENOMIC DNA]</scope>
    <source>
        <strain evidence="12">YIM B02556</strain>
    </source>
</reference>
<feature type="transmembrane region" description="Helical" evidence="9">
    <location>
        <begin position="132"/>
        <end position="156"/>
    </location>
</feature>
<feature type="transmembrane region" description="Helical" evidence="9">
    <location>
        <begin position="98"/>
        <end position="120"/>
    </location>
</feature>
<dbReference type="InterPro" id="IPR043429">
    <property type="entry name" value="ArtM/GltK/GlnP/TcyL/YhdX-like"/>
</dbReference>
<evidence type="ECO:0000256" key="9">
    <source>
        <dbReference type="RuleBase" id="RU363032"/>
    </source>
</evidence>
<dbReference type="InterPro" id="IPR035906">
    <property type="entry name" value="MetI-like_sf"/>
</dbReference>
<feature type="transmembrane region" description="Helical" evidence="9">
    <location>
        <begin position="194"/>
        <end position="216"/>
    </location>
</feature>